<keyword evidence="3" id="KW-1185">Reference proteome</keyword>
<comment type="caution">
    <text evidence="1">The sequence shown here is derived from an EMBL/GenBank/DDBJ whole genome shotgun (WGS) entry which is preliminary data.</text>
</comment>
<evidence type="ECO:0000313" key="2">
    <source>
        <dbReference type="EMBL" id="MBM7850333.1"/>
    </source>
</evidence>
<dbReference type="EMBL" id="BSFF01000002">
    <property type="protein sequence ID" value="GLK55626.1"/>
    <property type="molecule type" value="Genomic_DNA"/>
</dbReference>
<sequence>MLAALDKPSETLDGPETAFVAAVRNYGWFRTQVLADGEGPSFAFSTGFWLSVKQPEILIFSMRSDLAHDVLWDLFRRAERGEALPVGRRTDQVFANVPACLFPIDRRRYAEYLGWSRWFYCGDDFPCLQLVWPDRAGLFPWEQGFDAAFEGDQIDLTEFGWKAELRQ</sequence>
<proteinExistence type="predicted"/>
<reference evidence="2 3" key="2">
    <citation type="submission" date="2021-01" db="EMBL/GenBank/DDBJ databases">
        <title>Genomic Encyclopedia of Type Strains, Phase IV (KMG-IV): sequencing the most valuable type-strain genomes for metagenomic binning, comparative biology and taxonomic classification.</title>
        <authorList>
            <person name="Goeker M."/>
        </authorList>
    </citation>
    <scope>NUCLEOTIDE SEQUENCE [LARGE SCALE GENOMIC DNA]</scope>
    <source>
        <strain evidence="2 3">DSM 6130</strain>
    </source>
</reference>
<protein>
    <recommendedName>
        <fullName evidence="5">DUF4262 domain-containing protein</fullName>
    </recommendedName>
</protein>
<evidence type="ECO:0008006" key="5">
    <source>
        <dbReference type="Google" id="ProtNLM"/>
    </source>
</evidence>
<dbReference type="Proteomes" id="UP000758856">
    <property type="component" value="Unassembled WGS sequence"/>
</dbReference>
<dbReference type="Proteomes" id="UP001143400">
    <property type="component" value="Unassembled WGS sequence"/>
</dbReference>
<evidence type="ECO:0000313" key="3">
    <source>
        <dbReference type="Proteomes" id="UP000758856"/>
    </source>
</evidence>
<dbReference type="AlphaFoldDB" id="A0A9W6IV16"/>
<accession>A0A9W6IV16</accession>
<evidence type="ECO:0000313" key="4">
    <source>
        <dbReference type="Proteomes" id="UP001143400"/>
    </source>
</evidence>
<evidence type="ECO:0000313" key="1">
    <source>
        <dbReference type="EMBL" id="GLK55626.1"/>
    </source>
</evidence>
<dbReference type="Pfam" id="PF14081">
    <property type="entry name" value="DUF4262"/>
    <property type="match status" value="1"/>
</dbReference>
<name>A0A9W6IV16_9HYPH</name>
<reference evidence="1" key="1">
    <citation type="journal article" date="2014" name="Int. J. Syst. Evol. Microbiol.">
        <title>Complete genome sequence of Corynebacterium casei LMG S-19264T (=DSM 44701T), isolated from a smear-ripened cheese.</title>
        <authorList>
            <consortium name="US DOE Joint Genome Institute (JGI-PGF)"/>
            <person name="Walter F."/>
            <person name="Albersmeier A."/>
            <person name="Kalinowski J."/>
            <person name="Ruckert C."/>
        </authorList>
    </citation>
    <scope>NUCLEOTIDE SEQUENCE</scope>
    <source>
        <strain evidence="1">VKM B-1606</strain>
    </source>
</reference>
<reference evidence="1" key="3">
    <citation type="submission" date="2023-01" db="EMBL/GenBank/DDBJ databases">
        <authorList>
            <person name="Sun Q."/>
            <person name="Evtushenko L."/>
        </authorList>
    </citation>
    <scope>NUCLEOTIDE SEQUENCE</scope>
    <source>
        <strain evidence="1">VKM B-1606</strain>
    </source>
</reference>
<gene>
    <name evidence="1" type="ORF">GCM10008170_16450</name>
    <name evidence="2" type="ORF">JOD31_000545</name>
</gene>
<organism evidence="1 4">
    <name type="scientific">Methylopila capsulata</name>
    <dbReference type="NCBI Taxonomy" id="61654"/>
    <lineage>
        <taxon>Bacteria</taxon>
        <taxon>Pseudomonadati</taxon>
        <taxon>Pseudomonadota</taxon>
        <taxon>Alphaproteobacteria</taxon>
        <taxon>Hyphomicrobiales</taxon>
        <taxon>Methylopilaceae</taxon>
        <taxon>Methylopila</taxon>
    </lineage>
</organism>
<dbReference type="InterPro" id="IPR025358">
    <property type="entry name" value="DUF4262"/>
</dbReference>
<dbReference type="RefSeq" id="WP_204948773.1">
    <property type="nucleotide sequence ID" value="NZ_BSFF01000002.1"/>
</dbReference>
<dbReference type="EMBL" id="JAFBCY010000001">
    <property type="protein sequence ID" value="MBM7850333.1"/>
    <property type="molecule type" value="Genomic_DNA"/>
</dbReference>